<dbReference type="AlphaFoldDB" id="A0A6B9ZG71"/>
<evidence type="ECO:0000313" key="1">
    <source>
        <dbReference type="EMBL" id="QHS61117.1"/>
    </source>
</evidence>
<gene>
    <name evidence="1" type="ORF">GWR21_16380</name>
</gene>
<organism evidence="1 2">
    <name type="scientific">Chitinophaga agri</name>
    <dbReference type="NCBI Taxonomy" id="2703787"/>
    <lineage>
        <taxon>Bacteria</taxon>
        <taxon>Pseudomonadati</taxon>
        <taxon>Bacteroidota</taxon>
        <taxon>Chitinophagia</taxon>
        <taxon>Chitinophagales</taxon>
        <taxon>Chitinophagaceae</taxon>
        <taxon>Chitinophaga</taxon>
    </lineage>
</organism>
<sequence>MRELLQIRSQLEALEYKDQSSLFELRMALMNAGTLLTSRHLANQRDEKHVMTSKLLLLAFRNVRHYYHLLETTREAHREVFSNIRELAVQDLASLYRNLRPSNVVNMIQEQPLLSAVR</sequence>
<accession>A0A6B9ZG71</accession>
<name>A0A6B9ZG71_9BACT</name>
<dbReference type="RefSeq" id="WP_162332795.1">
    <property type="nucleotide sequence ID" value="NZ_CP048113.1"/>
</dbReference>
<keyword evidence="2" id="KW-1185">Reference proteome</keyword>
<dbReference type="EMBL" id="CP048113">
    <property type="protein sequence ID" value="QHS61117.1"/>
    <property type="molecule type" value="Genomic_DNA"/>
</dbReference>
<reference evidence="1 2" key="1">
    <citation type="submission" date="2020-01" db="EMBL/GenBank/DDBJ databases">
        <title>Complete genome sequence of Chitinophaga sp. H33E-04 isolated from quinoa roots.</title>
        <authorList>
            <person name="Weon H.-Y."/>
            <person name="Lee S.A."/>
        </authorList>
    </citation>
    <scope>NUCLEOTIDE SEQUENCE [LARGE SCALE GENOMIC DNA]</scope>
    <source>
        <strain evidence="1 2">H33E-04</strain>
    </source>
</reference>
<dbReference type="Proteomes" id="UP000476411">
    <property type="component" value="Chromosome"/>
</dbReference>
<evidence type="ECO:0008006" key="3">
    <source>
        <dbReference type="Google" id="ProtNLM"/>
    </source>
</evidence>
<dbReference type="KEGG" id="chih:GWR21_16380"/>
<protein>
    <recommendedName>
        <fullName evidence="3">Four helix bundle protein</fullName>
    </recommendedName>
</protein>
<evidence type="ECO:0000313" key="2">
    <source>
        <dbReference type="Proteomes" id="UP000476411"/>
    </source>
</evidence>
<proteinExistence type="predicted"/>